<gene>
    <name evidence="3" type="ORF">BJN34_30565</name>
</gene>
<dbReference type="Gene3D" id="2.40.160.100">
    <property type="match status" value="1"/>
</dbReference>
<feature type="chain" id="PRO_5012775726" evidence="1">
    <location>
        <begin position="34"/>
        <end position="480"/>
    </location>
</feature>
<reference evidence="4" key="1">
    <citation type="submission" date="2017-02" db="EMBL/GenBank/DDBJ databases">
        <title>Complete genome sequence of Cupriavidus necator strain NH9, a 3-chlorobenzoate degrader.</title>
        <authorList>
            <person name="Moriuchi R."/>
            <person name="Dohra H."/>
            <person name="Ogawa N."/>
        </authorList>
    </citation>
    <scope>NUCLEOTIDE SEQUENCE [LARGE SCALE GENOMIC DNA]</scope>
    <source>
        <strain evidence="4">NH9</strain>
    </source>
</reference>
<proteinExistence type="predicted"/>
<keyword evidence="1" id="KW-0732">Signal</keyword>
<name>A0A1U9UZR7_CUPNE</name>
<evidence type="ECO:0000256" key="1">
    <source>
        <dbReference type="SAM" id="SignalP"/>
    </source>
</evidence>
<dbReference type="InterPro" id="IPR053728">
    <property type="entry name" value="Alginate_Permeability_Chnl"/>
</dbReference>
<dbReference type="EMBL" id="CP017758">
    <property type="protein sequence ID" value="AQV98216.1"/>
    <property type="molecule type" value="Genomic_DNA"/>
</dbReference>
<feature type="signal peptide" evidence="1">
    <location>
        <begin position="1"/>
        <end position="33"/>
    </location>
</feature>
<accession>A0A1U9UZR7</accession>
<dbReference type="OrthoDB" id="311329at2"/>
<sequence>MKKILRGPRAARRLPARPAFGLALAAASCSVLAQSLPAPAVATTAYKFLRYDEDYRYLQDPARGADPWDPVKYIPLGTHGVFLSLGGEIRERFEDYSAANFGVPGRTADSYLLHRILLHADLHAGDRLRGFIQLGNHLALGKDAAAPPYEDRLDLQQGFVDWHVPLSANALSDPNLRVGRQEMAFGSQRLVSVRDAPNVRRAFDGVRLGGTTSHVRIDAFATRPVLLKAGNFDDQPNHSQGFWGAYATFAQTFIPASGADLYYLGFENSRALYSIGSGVERRHSIGSRVFGGRGKWDWDWEALAQFGSFGQQAVRAWGASTDTGYTFDISGWKLRTSIKATAGSGDHDARDGKLGTYGGLFPKLAYFNQAGLLGASNVLDLQPSITLKPTAQLRLTISWDLIWRETTRDAVYTAAAVPIAGTAGRPGRYTGSQLAFDVFWQVDRHIAINAGLVRVDVARVLSALGAHNTIFTYVSAAYTF</sequence>
<dbReference type="PROSITE" id="PS51257">
    <property type="entry name" value="PROKAR_LIPOPROTEIN"/>
    <property type="match status" value="1"/>
</dbReference>
<dbReference type="Proteomes" id="UP000189627">
    <property type="component" value="Chromosome 2"/>
</dbReference>
<evidence type="ECO:0000313" key="3">
    <source>
        <dbReference type="EMBL" id="AQV98216.1"/>
    </source>
</evidence>
<protein>
    <submittedName>
        <fullName evidence="3">Alginate export family protein</fullName>
    </submittedName>
</protein>
<dbReference type="KEGG" id="cuh:BJN34_30565"/>
<evidence type="ECO:0000259" key="2">
    <source>
        <dbReference type="Pfam" id="PF13372"/>
    </source>
</evidence>
<dbReference type="RefSeq" id="WP_078200500.1">
    <property type="nucleotide sequence ID" value="NZ_CP017758.1"/>
</dbReference>
<dbReference type="AlphaFoldDB" id="A0A1U9UZR7"/>
<organism evidence="3 4">
    <name type="scientific">Cupriavidus necator</name>
    <name type="common">Alcaligenes eutrophus</name>
    <name type="synonym">Ralstonia eutropha</name>
    <dbReference type="NCBI Taxonomy" id="106590"/>
    <lineage>
        <taxon>Bacteria</taxon>
        <taxon>Pseudomonadati</taxon>
        <taxon>Pseudomonadota</taxon>
        <taxon>Betaproteobacteria</taxon>
        <taxon>Burkholderiales</taxon>
        <taxon>Burkholderiaceae</taxon>
        <taxon>Cupriavidus</taxon>
    </lineage>
</organism>
<dbReference type="InterPro" id="IPR025388">
    <property type="entry name" value="Alginate_export_dom"/>
</dbReference>
<feature type="domain" description="Alginate export" evidence="2">
    <location>
        <begin position="83"/>
        <end position="455"/>
    </location>
</feature>
<evidence type="ECO:0000313" key="4">
    <source>
        <dbReference type="Proteomes" id="UP000189627"/>
    </source>
</evidence>
<dbReference type="Pfam" id="PF13372">
    <property type="entry name" value="Alginate_exp"/>
    <property type="match status" value="1"/>
</dbReference>